<dbReference type="InterPro" id="IPR036390">
    <property type="entry name" value="WH_DNA-bd_sf"/>
</dbReference>
<evidence type="ECO:0000313" key="3">
    <source>
        <dbReference type="Proteomes" id="UP000664779"/>
    </source>
</evidence>
<dbReference type="GO" id="GO:0019262">
    <property type="term" value="P:N-acetylneuraminate catabolic process"/>
    <property type="evidence" value="ECO:0007669"/>
    <property type="project" value="TreeGrafter"/>
</dbReference>
<organism evidence="2 3">
    <name type="scientific">Roseibium limicola</name>
    <dbReference type="NCBI Taxonomy" id="2816037"/>
    <lineage>
        <taxon>Bacteria</taxon>
        <taxon>Pseudomonadati</taxon>
        <taxon>Pseudomonadota</taxon>
        <taxon>Alphaproteobacteria</taxon>
        <taxon>Hyphomicrobiales</taxon>
        <taxon>Stappiaceae</taxon>
        <taxon>Roseibium</taxon>
    </lineage>
</organism>
<reference evidence="2" key="1">
    <citation type="submission" date="2021-03" db="EMBL/GenBank/DDBJ databases">
        <title>Roseibium sp. CAU 1637 isolated from Incheon.</title>
        <authorList>
            <person name="Kim W."/>
        </authorList>
    </citation>
    <scope>NUCLEOTIDE SEQUENCE</scope>
    <source>
        <strain evidence="2">CAU 1637</strain>
    </source>
</reference>
<evidence type="ECO:0000313" key="2">
    <source>
        <dbReference type="EMBL" id="MBO0343613.1"/>
    </source>
</evidence>
<dbReference type="Gene3D" id="3.30.420.40">
    <property type="match status" value="2"/>
</dbReference>
<dbReference type="SUPFAM" id="SSF46785">
    <property type="entry name" value="Winged helix' DNA-binding domain"/>
    <property type="match status" value="1"/>
</dbReference>
<keyword evidence="3" id="KW-1185">Reference proteome</keyword>
<dbReference type="GO" id="GO:0009384">
    <property type="term" value="F:N-acylmannosamine kinase activity"/>
    <property type="evidence" value="ECO:0007669"/>
    <property type="project" value="TreeGrafter"/>
</dbReference>
<gene>
    <name evidence="2" type="ORF">J0X15_00130</name>
</gene>
<protein>
    <submittedName>
        <fullName evidence="2">ROK family transcriptional regulator</fullName>
    </submittedName>
</protein>
<feature type="compositionally biased region" description="Polar residues" evidence="1">
    <location>
        <begin position="256"/>
        <end position="281"/>
    </location>
</feature>
<dbReference type="EMBL" id="JAFLNF010000001">
    <property type="protein sequence ID" value="MBO0343613.1"/>
    <property type="molecule type" value="Genomic_DNA"/>
</dbReference>
<dbReference type="RefSeq" id="WP_206937093.1">
    <property type="nucleotide sequence ID" value="NZ_JAFLNF010000001.1"/>
</dbReference>
<dbReference type="Proteomes" id="UP000664779">
    <property type="component" value="Unassembled WGS sequence"/>
</dbReference>
<proteinExistence type="predicted"/>
<comment type="caution">
    <text evidence="2">The sequence shown here is derived from an EMBL/GenBank/DDBJ whole genome shotgun (WGS) entry which is preliminary data.</text>
</comment>
<dbReference type="PANTHER" id="PTHR18964">
    <property type="entry name" value="ROK (REPRESSOR, ORF, KINASE) FAMILY"/>
    <property type="match status" value="1"/>
</dbReference>
<dbReference type="InterPro" id="IPR000600">
    <property type="entry name" value="ROK"/>
</dbReference>
<evidence type="ECO:0000256" key="1">
    <source>
        <dbReference type="SAM" id="MobiDB-lite"/>
    </source>
</evidence>
<accession>A0A939J7S5</accession>
<dbReference type="InterPro" id="IPR036388">
    <property type="entry name" value="WH-like_DNA-bd_sf"/>
</dbReference>
<name>A0A939J7S5_9HYPH</name>
<dbReference type="PANTHER" id="PTHR18964:SF169">
    <property type="entry name" value="N-ACETYLMANNOSAMINE KINASE"/>
    <property type="match status" value="1"/>
</dbReference>
<dbReference type="InterPro" id="IPR043129">
    <property type="entry name" value="ATPase_NBD"/>
</dbReference>
<feature type="region of interest" description="Disordered" evidence="1">
    <location>
        <begin position="244"/>
        <end position="289"/>
    </location>
</feature>
<dbReference type="Gene3D" id="1.10.10.10">
    <property type="entry name" value="Winged helix-like DNA-binding domain superfamily/Winged helix DNA-binding domain"/>
    <property type="match status" value="1"/>
</dbReference>
<sequence>MSELKNSRGSNSAHVRRFNECVVLHLLREREKASKADLARATHLTNAAIGGIIRALDKDGLIQEVGRIRDGSRGQPATLLKLAATGAYGLGIHITPGRADVGLIDFAGSLISSNTTELHTFSAEETAEFLSRQISALLKDYRAALSSRIAGIGLSYEGLQKTGNDSLQDFLDQLCQALHDRTGYRTLLEEDRIATARAEAYFGKIHSDFAHIFVGDCLSGTFLVGDDLLRRAGGSPADLMHLPSFSGALPAPRPNTAPQAMSSPGQVPNSSTTLSGNQLPAQPQPAHRDDWPETCARAMAQPLSALMDMLNLQTVLVNGTGTRPQMDRFVRTLSTSLTPQSNFSAPRKDIRLGYLGENAALTAAAALPLLERYAPRSALLTEQSRTTAG</sequence>
<dbReference type="AlphaFoldDB" id="A0A939J7S5"/>
<dbReference type="SUPFAM" id="SSF53067">
    <property type="entry name" value="Actin-like ATPase domain"/>
    <property type="match status" value="1"/>
</dbReference>